<gene>
    <name evidence="1" type="ORF">PSYMO_38528</name>
</gene>
<proteinExistence type="predicted"/>
<organism evidence="1 2">
    <name type="scientific">Pseudomonas amygdali pv. mori str. 301020</name>
    <dbReference type="NCBI Taxonomy" id="629261"/>
    <lineage>
        <taxon>Bacteria</taxon>
        <taxon>Pseudomonadati</taxon>
        <taxon>Pseudomonadota</taxon>
        <taxon>Gammaproteobacteria</taxon>
        <taxon>Pseudomonadales</taxon>
        <taxon>Pseudomonadaceae</taxon>
        <taxon>Pseudomonas</taxon>
        <taxon>Pseudomonas amygdali</taxon>
    </lineage>
</organism>
<name>A0A656GNN6_PSEA0</name>
<accession>A0A656GNN6</accession>
<feature type="non-terminal residue" evidence="1">
    <location>
        <position position="1"/>
    </location>
</feature>
<dbReference type="EMBL" id="AEAG01003290">
    <property type="protein sequence ID" value="EGH27075.1"/>
    <property type="molecule type" value="Genomic_DNA"/>
</dbReference>
<sequence length="33" mass="3618">GFLGVADSATHHEMADLYAKALPATFWQSLGRR</sequence>
<evidence type="ECO:0000313" key="2">
    <source>
        <dbReference type="Proteomes" id="UP000003465"/>
    </source>
</evidence>
<dbReference type="AlphaFoldDB" id="A0A656GNN6"/>
<dbReference type="Proteomes" id="UP000003465">
    <property type="component" value="Unassembled WGS sequence"/>
</dbReference>
<reference evidence="1 2" key="1">
    <citation type="journal article" date="2011" name="PLoS Pathog.">
        <title>Dynamic evolution of pathogenicity revealed by sequencing and comparative genomics of 19 Pseudomonas syringae isolates.</title>
        <authorList>
            <person name="Baltrus D.A."/>
            <person name="Nishimura M.T."/>
            <person name="Romanchuk A."/>
            <person name="Chang J.H."/>
            <person name="Mukhtar M.S."/>
            <person name="Cherkis K."/>
            <person name="Roach J."/>
            <person name="Grant S.R."/>
            <person name="Jones C.D."/>
            <person name="Dangl J.L."/>
        </authorList>
    </citation>
    <scope>NUCLEOTIDE SEQUENCE [LARGE SCALE GENOMIC DNA]</scope>
    <source>
        <strain evidence="1 2">301020</strain>
    </source>
</reference>
<evidence type="ECO:0000313" key="1">
    <source>
        <dbReference type="EMBL" id="EGH27075.1"/>
    </source>
</evidence>
<feature type="non-terminal residue" evidence="1">
    <location>
        <position position="33"/>
    </location>
</feature>
<comment type="caution">
    <text evidence="1">The sequence shown here is derived from an EMBL/GenBank/DDBJ whole genome shotgun (WGS) entry which is preliminary data.</text>
</comment>
<protein>
    <submittedName>
        <fullName evidence="1">Uncharacterized protein</fullName>
    </submittedName>
</protein>